<name>A0AA38VJY1_9PEZI</name>
<dbReference type="PROSITE" id="PS00216">
    <property type="entry name" value="SUGAR_TRANSPORT_1"/>
    <property type="match status" value="1"/>
</dbReference>
<dbReference type="SUPFAM" id="SSF103473">
    <property type="entry name" value="MFS general substrate transporter"/>
    <property type="match status" value="1"/>
</dbReference>
<sequence>MGAFMYGFDNITLSLCLDMAPFVQQFGDLVDGQYIVPASWQSLWNALPQFATGIGAWLSGPVSDRLGRRWSMLISGVLSCIGVGIVYTASTKGQFLGGKMVNAVGLGMALTTGQTYISEIAPTKLRGIALALYTLCLSVGYLVAASISFSRVSIMNQSSYKVVFATEWCWPAIVVLGAFMVPESPYYLIRNNKIEGAIKTLNKLYRHHAEEVQSTIESIQDVIVHESEIGNATFAECFKGTNWRRTRVVLYANGLSQMTGATFLNNAPYFMVVAGLSSTHVAMIIEVGITMSILSTLFTFWAMTYFGRRSLVLGGIAFAAVLYVIMGIAAALPNQSSSTRWCVAITLQMVWLSIGPANGPSMSVAGEVSAIKIRAKTLAIGFFFNYFYSTVWNVAVPYIYNTDAGNLGGLTGFVFLATCLIAFAILWLELPDTKDLTYAQIDERFEMHVPARGFSKYIDPPSPGHPGKEMELHEVEQIEDRNLA</sequence>
<keyword evidence="9" id="KW-1185">Reference proteome</keyword>
<dbReference type="PANTHER" id="PTHR48022:SF41">
    <property type="entry name" value="MAJOR FACILITATOR SUPERFAMILY (MFS) PROFILE DOMAIN-CONTAINING PROTEIN"/>
    <property type="match status" value="1"/>
</dbReference>
<evidence type="ECO:0000313" key="8">
    <source>
        <dbReference type="EMBL" id="KAJ9156206.1"/>
    </source>
</evidence>
<organism evidence="8 9">
    <name type="scientific">Pleurostoma richardsiae</name>
    <dbReference type="NCBI Taxonomy" id="41990"/>
    <lineage>
        <taxon>Eukaryota</taxon>
        <taxon>Fungi</taxon>
        <taxon>Dikarya</taxon>
        <taxon>Ascomycota</taxon>
        <taxon>Pezizomycotina</taxon>
        <taxon>Sordariomycetes</taxon>
        <taxon>Sordariomycetidae</taxon>
        <taxon>Calosphaeriales</taxon>
        <taxon>Pleurostomataceae</taxon>
        <taxon>Pleurostoma</taxon>
    </lineage>
</organism>
<dbReference type="EMBL" id="JANBVO010000002">
    <property type="protein sequence ID" value="KAJ9156206.1"/>
    <property type="molecule type" value="Genomic_DNA"/>
</dbReference>
<protein>
    <submittedName>
        <fullName evidence="8">General substrate transporter</fullName>
    </submittedName>
</protein>
<dbReference type="Gene3D" id="1.20.1250.20">
    <property type="entry name" value="MFS general substrate transporter like domains"/>
    <property type="match status" value="1"/>
</dbReference>
<feature type="domain" description="Major facilitator superfamily (MFS) profile" evidence="7">
    <location>
        <begin position="1"/>
        <end position="434"/>
    </location>
</feature>
<keyword evidence="4 6" id="KW-1133">Transmembrane helix</keyword>
<comment type="similarity">
    <text evidence="2">Belongs to the major facilitator superfamily. Sugar transporter (TC 2.A.1.1) family.</text>
</comment>
<dbReference type="AlphaFoldDB" id="A0AA38VJY1"/>
<feature type="transmembrane region" description="Helical" evidence="6">
    <location>
        <begin position="378"/>
        <end position="400"/>
    </location>
</feature>
<dbReference type="InterPro" id="IPR020846">
    <property type="entry name" value="MFS_dom"/>
</dbReference>
<comment type="subcellular location">
    <subcellularLocation>
        <location evidence="1">Membrane</location>
        <topology evidence="1">Multi-pass membrane protein</topology>
    </subcellularLocation>
</comment>
<comment type="caution">
    <text evidence="8">The sequence shown here is derived from an EMBL/GenBank/DDBJ whole genome shotgun (WGS) entry which is preliminary data.</text>
</comment>
<feature type="transmembrane region" description="Helical" evidence="6">
    <location>
        <begin position="338"/>
        <end position="357"/>
    </location>
</feature>
<dbReference type="GO" id="GO:0016020">
    <property type="term" value="C:membrane"/>
    <property type="evidence" value="ECO:0007669"/>
    <property type="project" value="UniProtKB-SubCell"/>
</dbReference>
<evidence type="ECO:0000256" key="3">
    <source>
        <dbReference type="ARBA" id="ARBA00022692"/>
    </source>
</evidence>
<keyword evidence="5 6" id="KW-0472">Membrane</keyword>
<dbReference type="FunFam" id="1.20.1250.20:FF:000078">
    <property type="entry name" value="MFS maltose transporter, putative"/>
    <property type="match status" value="1"/>
</dbReference>
<gene>
    <name evidence="8" type="ORF">NKR23_g967</name>
</gene>
<dbReference type="InterPro" id="IPR050360">
    <property type="entry name" value="MFS_Sugar_Transporters"/>
</dbReference>
<evidence type="ECO:0000256" key="2">
    <source>
        <dbReference type="ARBA" id="ARBA00010992"/>
    </source>
</evidence>
<keyword evidence="3 6" id="KW-0812">Transmembrane</keyword>
<reference evidence="8" key="1">
    <citation type="submission" date="2022-07" db="EMBL/GenBank/DDBJ databases">
        <title>Fungi with potential for degradation of polypropylene.</title>
        <authorList>
            <person name="Gostincar C."/>
        </authorList>
    </citation>
    <scope>NUCLEOTIDE SEQUENCE</scope>
    <source>
        <strain evidence="8">EXF-13308</strain>
    </source>
</reference>
<dbReference type="InterPro" id="IPR036259">
    <property type="entry name" value="MFS_trans_sf"/>
</dbReference>
<feature type="transmembrane region" description="Helical" evidence="6">
    <location>
        <begin position="281"/>
        <end position="303"/>
    </location>
</feature>
<dbReference type="PANTHER" id="PTHR48022">
    <property type="entry name" value="PLASTIDIC GLUCOSE TRANSPORTER 4"/>
    <property type="match status" value="1"/>
</dbReference>
<feature type="transmembrane region" description="Helical" evidence="6">
    <location>
        <begin position="310"/>
        <end position="332"/>
    </location>
</feature>
<feature type="transmembrane region" description="Helical" evidence="6">
    <location>
        <begin position="70"/>
        <end position="89"/>
    </location>
</feature>
<dbReference type="Proteomes" id="UP001174694">
    <property type="component" value="Unassembled WGS sequence"/>
</dbReference>
<accession>A0AA38VJY1</accession>
<dbReference type="InterPro" id="IPR005829">
    <property type="entry name" value="Sugar_transporter_CS"/>
</dbReference>
<feature type="transmembrane region" description="Helical" evidence="6">
    <location>
        <begin position="101"/>
        <end position="118"/>
    </location>
</feature>
<proteinExistence type="inferred from homology"/>
<evidence type="ECO:0000256" key="5">
    <source>
        <dbReference type="ARBA" id="ARBA00023136"/>
    </source>
</evidence>
<dbReference type="GO" id="GO:0005351">
    <property type="term" value="F:carbohydrate:proton symporter activity"/>
    <property type="evidence" value="ECO:0007669"/>
    <property type="project" value="TreeGrafter"/>
</dbReference>
<evidence type="ECO:0000313" key="9">
    <source>
        <dbReference type="Proteomes" id="UP001174694"/>
    </source>
</evidence>
<evidence type="ECO:0000256" key="1">
    <source>
        <dbReference type="ARBA" id="ARBA00004141"/>
    </source>
</evidence>
<dbReference type="InterPro" id="IPR005828">
    <property type="entry name" value="MFS_sugar_transport-like"/>
</dbReference>
<feature type="transmembrane region" description="Helical" evidence="6">
    <location>
        <begin position="130"/>
        <end position="150"/>
    </location>
</feature>
<evidence type="ECO:0000256" key="4">
    <source>
        <dbReference type="ARBA" id="ARBA00022989"/>
    </source>
</evidence>
<evidence type="ECO:0000256" key="6">
    <source>
        <dbReference type="SAM" id="Phobius"/>
    </source>
</evidence>
<dbReference type="Pfam" id="PF00083">
    <property type="entry name" value="Sugar_tr"/>
    <property type="match status" value="1"/>
</dbReference>
<feature type="transmembrane region" description="Helical" evidence="6">
    <location>
        <begin position="406"/>
        <end position="428"/>
    </location>
</feature>
<dbReference type="PROSITE" id="PS50850">
    <property type="entry name" value="MFS"/>
    <property type="match status" value="1"/>
</dbReference>
<evidence type="ECO:0000259" key="7">
    <source>
        <dbReference type="PROSITE" id="PS50850"/>
    </source>
</evidence>